<dbReference type="Proteomes" id="UP001162501">
    <property type="component" value="Chromosome 3"/>
</dbReference>
<evidence type="ECO:0000313" key="1">
    <source>
        <dbReference type="EMBL" id="CAN0452717.1"/>
    </source>
</evidence>
<evidence type="ECO:0000313" key="2">
    <source>
        <dbReference type="Proteomes" id="UP001162501"/>
    </source>
</evidence>
<organism evidence="1 2">
    <name type="scientific">Rangifer tarandus platyrhynchus</name>
    <name type="common">Svalbard reindeer</name>
    <dbReference type="NCBI Taxonomy" id="3082113"/>
    <lineage>
        <taxon>Eukaryota</taxon>
        <taxon>Metazoa</taxon>
        <taxon>Chordata</taxon>
        <taxon>Craniata</taxon>
        <taxon>Vertebrata</taxon>
        <taxon>Euteleostomi</taxon>
        <taxon>Mammalia</taxon>
        <taxon>Eutheria</taxon>
        <taxon>Laurasiatheria</taxon>
        <taxon>Artiodactyla</taxon>
        <taxon>Ruminantia</taxon>
        <taxon>Pecora</taxon>
        <taxon>Cervidae</taxon>
        <taxon>Odocoileinae</taxon>
        <taxon>Rangifer</taxon>
    </lineage>
</organism>
<proteinExistence type="predicted"/>
<sequence>MYACTTKTPPGPAGAPAHTTEEWGDWLQNWNSSQAVGRACNSSPPSFVSIRSFLSFPFSLFKYISHRQGLVIIYSQTNTHGYLKGQSETSRMLHGVFIFPFFAASHCLSPSLSVAYFSLKGAFLLEFVGSLWMRN</sequence>
<protein>
    <submittedName>
        <fullName evidence="1">Uncharacterized protein</fullName>
    </submittedName>
</protein>
<dbReference type="EMBL" id="OX596087">
    <property type="protein sequence ID" value="CAN0452717.1"/>
    <property type="molecule type" value="Genomic_DNA"/>
</dbReference>
<reference evidence="1" key="1">
    <citation type="submission" date="2023-05" db="EMBL/GenBank/DDBJ databases">
        <authorList>
            <consortium name="ELIXIR-Norway"/>
        </authorList>
    </citation>
    <scope>NUCLEOTIDE SEQUENCE</scope>
</reference>
<accession>A0AC59ZL02</accession>
<reference evidence="1" key="2">
    <citation type="submission" date="2025-03" db="EMBL/GenBank/DDBJ databases">
        <authorList>
            <consortium name="ELIXIR-Norway"/>
            <consortium name="Elixir Norway"/>
        </authorList>
    </citation>
    <scope>NUCLEOTIDE SEQUENCE</scope>
</reference>
<name>A0AC59ZL02_RANTA</name>
<gene>
    <name evidence="1" type="ORF">MRATA1EN22A_LOCUS19734</name>
</gene>